<evidence type="ECO:0000256" key="3">
    <source>
        <dbReference type="ARBA" id="ARBA00022989"/>
    </source>
</evidence>
<feature type="non-terminal residue" evidence="7">
    <location>
        <position position="1"/>
    </location>
</feature>
<feature type="transmembrane region" description="Helical" evidence="5">
    <location>
        <begin position="79"/>
        <end position="104"/>
    </location>
</feature>
<gene>
    <name evidence="7" type="ORF">Pcinc_002238</name>
</gene>
<keyword evidence="8" id="KW-1185">Reference proteome</keyword>
<organism evidence="7 8">
    <name type="scientific">Petrolisthes cinctipes</name>
    <name type="common">Flat porcelain crab</name>
    <dbReference type="NCBI Taxonomy" id="88211"/>
    <lineage>
        <taxon>Eukaryota</taxon>
        <taxon>Metazoa</taxon>
        <taxon>Ecdysozoa</taxon>
        <taxon>Arthropoda</taxon>
        <taxon>Crustacea</taxon>
        <taxon>Multicrustacea</taxon>
        <taxon>Malacostraca</taxon>
        <taxon>Eumalacostraca</taxon>
        <taxon>Eucarida</taxon>
        <taxon>Decapoda</taxon>
        <taxon>Pleocyemata</taxon>
        <taxon>Anomura</taxon>
        <taxon>Galatheoidea</taxon>
        <taxon>Porcellanidae</taxon>
        <taxon>Petrolisthes</taxon>
    </lineage>
</organism>
<feature type="domain" description="Ion transport" evidence="6">
    <location>
        <begin position="18"/>
        <end position="270"/>
    </location>
</feature>
<dbReference type="Gene3D" id="1.10.287.70">
    <property type="match status" value="1"/>
</dbReference>
<evidence type="ECO:0000256" key="4">
    <source>
        <dbReference type="ARBA" id="ARBA00023136"/>
    </source>
</evidence>
<keyword evidence="2 5" id="KW-0812">Transmembrane</keyword>
<dbReference type="InterPro" id="IPR005821">
    <property type="entry name" value="Ion_trans_dom"/>
</dbReference>
<evidence type="ECO:0000259" key="6">
    <source>
        <dbReference type="Pfam" id="PF00520"/>
    </source>
</evidence>
<sequence>IASEQASTVRGKISDWSSSVWNQFDLVSISLAFVALGLRLWRKTFVWGRIAYSVNTTIFYCRLLRIYHVNYHLGPKLVIFYRMIAEVAVFLALLIIFILGYGIASQSLLNLNRNYDTFSIASIANITHDVLLTPYWQMYGELLLDQLHGKSTISLDGEHQDTYTGIASIANITHDVLLTPYWQMYGELLLDQLHGVDKELCHPTSCFPAATTCTINTTCNNQPDCLCENSKDYSWVVNVMLIFYLIIGNIMLLNLLIAIFTYVFDGVQENSMEIWKYEMFRLIREYDHKPIFIPPFNIIEYLWRMGKKMWKLTCRKKRENLEDYMKESLETLRIFEKEAMQTYLAKINQSEELALYNSIKRMSEK</sequence>
<dbReference type="InterPro" id="IPR050927">
    <property type="entry name" value="TRPM"/>
</dbReference>
<feature type="transmembrane region" description="Helical" evidence="5">
    <location>
        <begin position="20"/>
        <end position="38"/>
    </location>
</feature>
<keyword evidence="4 5" id="KW-0472">Membrane</keyword>
<evidence type="ECO:0000256" key="1">
    <source>
        <dbReference type="ARBA" id="ARBA00004141"/>
    </source>
</evidence>
<dbReference type="GO" id="GO:0005886">
    <property type="term" value="C:plasma membrane"/>
    <property type="evidence" value="ECO:0007669"/>
    <property type="project" value="TreeGrafter"/>
</dbReference>
<evidence type="ECO:0000256" key="5">
    <source>
        <dbReference type="SAM" id="Phobius"/>
    </source>
</evidence>
<dbReference type="Proteomes" id="UP001286313">
    <property type="component" value="Unassembled WGS sequence"/>
</dbReference>
<evidence type="ECO:0000313" key="7">
    <source>
        <dbReference type="EMBL" id="KAK3893973.1"/>
    </source>
</evidence>
<dbReference type="PANTHER" id="PTHR13800:SF12">
    <property type="entry name" value="TRANSIENT RECEPTOR POTENTIAL CATION CHANNEL SUBFAMILY M MEMBER-LIKE 2"/>
    <property type="match status" value="1"/>
</dbReference>
<comment type="caution">
    <text evidence="7">The sequence shown here is derived from an EMBL/GenBank/DDBJ whole genome shotgun (WGS) entry which is preliminary data.</text>
</comment>
<protein>
    <recommendedName>
        <fullName evidence="6">Ion transport domain-containing protein</fullName>
    </recommendedName>
</protein>
<proteinExistence type="predicted"/>
<dbReference type="PANTHER" id="PTHR13800">
    <property type="entry name" value="TRANSIENT RECEPTOR POTENTIAL CATION CHANNEL, SUBFAMILY M, MEMBER 6"/>
    <property type="match status" value="1"/>
</dbReference>
<dbReference type="AlphaFoldDB" id="A0AAE1GQI3"/>
<reference evidence="7" key="1">
    <citation type="submission" date="2023-10" db="EMBL/GenBank/DDBJ databases">
        <title>Genome assemblies of two species of porcelain crab, Petrolisthes cinctipes and Petrolisthes manimaculis (Anomura: Porcellanidae).</title>
        <authorList>
            <person name="Angst P."/>
        </authorList>
    </citation>
    <scope>NUCLEOTIDE SEQUENCE</scope>
    <source>
        <strain evidence="7">PB745_01</strain>
        <tissue evidence="7">Gill</tissue>
    </source>
</reference>
<accession>A0AAE1GQI3</accession>
<feature type="transmembrane region" description="Helical" evidence="5">
    <location>
        <begin position="50"/>
        <end position="67"/>
    </location>
</feature>
<dbReference type="GO" id="GO:0099604">
    <property type="term" value="F:ligand-gated calcium channel activity"/>
    <property type="evidence" value="ECO:0007669"/>
    <property type="project" value="TreeGrafter"/>
</dbReference>
<keyword evidence="3 5" id="KW-1133">Transmembrane helix</keyword>
<comment type="subcellular location">
    <subcellularLocation>
        <location evidence="1">Membrane</location>
        <topology evidence="1">Multi-pass membrane protein</topology>
    </subcellularLocation>
</comment>
<name>A0AAE1GQI3_PETCI</name>
<dbReference type="Pfam" id="PF00520">
    <property type="entry name" value="Ion_trans"/>
    <property type="match status" value="1"/>
</dbReference>
<evidence type="ECO:0000256" key="2">
    <source>
        <dbReference type="ARBA" id="ARBA00022692"/>
    </source>
</evidence>
<feature type="transmembrane region" description="Helical" evidence="5">
    <location>
        <begin position="241"/>
        <end position="264"/>
    </location>
</feature>
<dbReference type="EMBL" id="JAWQEG010000150">
    <property type="protein sequence ID" value="KAK3893973.1"/>
    <property type="molecule type" value="Genomic_DNA"/>
</dbReference>
<evidence type="ECO:0000313" key="8">
    <source>
        <dbReference type="Proteomes" id="UP001286313"/>
    </source>
</evidence>